<evidence type="ECO:0000313" key="3">
    <source>
        <dbReference type="Proteomes" id="UP000268623"/>
    </source>
</evidence>
<name>A0A3M9XTI9_9HYPH</name>
<comment type="caution">
    <text evidence="2">The sequence shown here is derived from an EMBL/GenBank/DDBJ whole genome shotgun (WGS) entry which is preliminary data.</text>
</comment>
<dbReference type="AlphaFoldDB" id="A0A3M9XTI9"/>
<sequence>MDQLDREIEAKRRQRDEAKRAFDQLELEVRTLEYAASLRPTAPFSKATVAYSEPPRRGGKPHGSIAMGWRRVLADLADARHFPEAFREAAQRRGANVSLQSVKDRLRSFEGYGYVEGDAERGYLVTQMAVDKFDLRNINKGTSPENPEEVP</sequence>
<accession>A0A3M9XTI9</accession>
<proteinExistence type="predicted"/>
<organism evidence="2 3">
    <name type="scientific">Methylocystis hirsuta</name>
    <dbReference type="NCBI Taxonomy" id="369798"/>
    <lineage>
        <taxon>Bacteria</taxon>
        <taxon>Pseudomonadati</taxon>
        <taxon>Pseudomonadota</taxon>
        <taxon>Alphaproteobacteria</taxon>
        <taxon>Hyphomicrobiales</taxon>
        <taxon>Methylocystaceae</taxon>
        <taxon>Methylocystis</taxon>
    </lineage>
</organism>
<dbReference type="RefSeq" id="WP_123177205.1">
    <property type="nucleotide sequence ID" value="NZ_QWDD01000001.1"/>
</dbReference>
<protein>
    <submittedName>
        <fullName evidence="2">Uncharacterized protein</fullName>
    </submittedName>
</protein>
<reference evidence="2 3" key="1">
    <citation type="submission" date="2018-08" db="EMBL/GenBank/DDBJ databases">
        <title>Genome sequence of Methylocystis hirsuta CSC1, a methanotroph able to accumulate PHAs.</title>
        <authorList>
            <person name="Bordel S."/>
            <person name="Rodriguez E."/>
            <person name="Gancedo J."/>
            <person name="Munoz R."/>
        </authorList>
    </citation>
    <scope>NUCLEOTIDE SEQUENCE [LARGE SCALE GENOMIC DNA]</scope>
    <source>
        <strain evidence="2 3">CSC1</strain>
    </source>
</reference>
<dbReference type="EMBL" id="QWDD01000001">
    <property type="protein sequence ID" value="RNJ51334.1"/>
    <property type="molecule type" value="Genomic_DNA"/>
</dbReference>
<keyword evidence="1" id="KW-0175">Coiled coil</keyword>
<feature type="coiled-coil region" evidence="1">
    <location>
        <begin position="1"/>
        <end position="35"/>
    </location>
</feature>
<dbReference type="Proteomes" id="UP000268623">
    <property type="component" value="Unassembled WGS sequence"/>
</dbReference>
<keyword evidence="3" id="KW-1185">Reference proteome</keyword>
<gene>
    <name evidence="2" type="ORF">D1O30_18790</name>
</gene>
<evidence type="ECO:0000313" key="2">
    <source>
        <dbReference type="EMBL" id="RNJ51334.1"/>
    </source>
</evidence>
<evidence type="ECO:0000256" key="1">
    <source>
        <dbReference type="SAM" id="Coils"/>
    </source>
</evidence>